<keyword evidence="4 8" id="KW-0418">Kinase</keyword>
<protein>
    <recommendedName>
        <fullName evidence="8">Cytidylate kinase</fullName>
        <shortName evidence="8">CK</shortName>
        <ecNumber evidence="8">2.7.4.25</ecNumber>
    </recommendedName>
    <alternativeName>
        <fullName evidence="8">Cytidine monophosphate kinase</fullName>
        <shortName evidence="8">CMP kinase</shortName>
    </alternativeName>
</protein>
<comment type="similarity">
    <text evidence="1 8">Belongs to the cytidylate kinase family. Type 1 subfamily.</text>
</comment>
<evidence type="ECO:0000256" key="7">
    <source>
        <dbReference type="ARBA" id="ARBA00048478"/>
    </source>
</evidence>
<sequence length="225" mass="24491">MRKLSIAIDGPAGAGKSSVSKILAARLGYAYLDTGAMYRAVTYEVLSKGIFDEMEIVLMTNKIDMEVKPDKDAMLVFVDGEDVTPFLRTADVSAHVSWVSAMAGVRRAMVKIQRKQAEKGGIVLDGRDIGTTVLPNADVKIFLTASAHTRAIRRCMELAAAGQDVTPEGIEEDIKKRDYQDSHRAVSPLRQADDAVLLDNGDLTLEETADAIISICREKFPGFDA</sequence>
<gene>
    <name evidence="8 10" type="primary">cmk</name>
    <name evidence="10" type="ORF">Dia5BBH33_05770</name>
</gene>
<dbReference type="RefSeq" id="WP_143332338.1">
    <property type="nucleotide sequence ID" value="NZ_AP019697.1"/>
</dbReference>
<comment type="subcellular location">
    <subcellularLocation>
        <location evidence="8">Cytoplasm</location>
    </subcellularLocation>
</comment>
<dbReference type="CDD" id="cd02020">
    <property type="entry name" value="CMPK"/>
    <property type="match status" value="1"/>
</dbReference>
<evidence type="ECO:0000313" key="11">
    <source>
        <dbReference type="Proteomes" id="UP000320585"/>
    </source>
</evidence>
<dbReference type="GO" id="GO:0015949">
    <property type="term" value="P:nucleobase-containing small molecule interconversion"/>
    <property type="evidence" value="ECO:0007669"/>
    <property type="project" value="TreeGrafter"/>
</dbReference>
<keyword evidence="8" id="KW-0963">Cytoplasm</keyword>
<comment type="catalytic activity">
    <reaction evidence="7 8">
        <text>CMP + ATP = CDP + ADP</text>
        <dbReference type="Rhea" id="RHEA:11600"/>
        <dbReference type="ChEBI" id="CHEBI:30616"/>
        <dbReference type="ChEBI" id="CHEBI:58069"/>
        <dbReference type="ChEBI" id="CHEBI:60377"/>
        <dbReference type="ChEBI" id="CHEBI:456216"/>
        <dbReference type="EC" id="2.7.4.25"/>
    </reaction>
</comment>
<dbReference type="NCBIfam" id="TIGR00017">
    <property type="entry name" value="cmk"/>
    <property type="match status" value="1"/>
</dbReference>
<evidence type="ECO:0000256" key="4">
    <source>
        <dbReference type="ARBA" id="ARBA00022777"/>
    </source>
</evidence>
<dbReference type="GO" id="GO:0036431">
    <property type="term" value="F:dCMP kinase activity"/>
    <property type="evidence" value="ECO:0007669"/>
    <property type="project" value="InterPro"/>
</dbReference>
<keyword evidence="5 8" id="KW-0067">ATP-binding</keyword>
<feature type="binding site" evidence="8">
    <location>
        <begin position="10"/>
        <end position="18"/>
    </location>
    <ligand>
        <name>ATP</name>
        <dbReference type="ChEBI" id="CHEBI:30616"/>
    </ligand>
</feature>
<evidence type="ECO:0000313" key="10">
    <source>
        <dbReference type="EMBL" id="BBK24642.1"/>
    </source>
</evidence>
<keyword evidence="2 8" id="KW-0808">Transferase</keyword>
<keyword evidence="11" id="KW-1185">Reference proteome</keyword>
<feature type="domain" description="Cytidylate kinase" evidence="9">
    <location>
        <begin position="6"/>
        <end position="216"/>
    </location>
</feature>
<dbReference type="InterPro" id="IPR003136">
    <property type="entry name" value="Cytidylate_kin"/>
</dbReference>
<dbReference type="GeneID" id="92715794"/>
<dbReference type="GO" id="GO:0006220">
    <property type="term" value="P:pyrimidine nucleotide metabolic process"/>
    <property type="evidence" value="ECO:0007669"/>
    <property type="project" value="UniProtKB-UniRule"/>
</dbReference>
<dbReference type="GO" id="GO:0005524">
    <property type="term" value="F:ATP binding"/>
    <property type="evidence" value="ECO:0007669"/>
    <property type="project" value="UniProtKB-UniRule"/>
</dbReference>
<dbReference type="Proteomes" id="UP000320585">
    <property type="component" value="Chromosome"/>
</dbReference>
<dbReference type="InterPro" id="IPR011994">
    <property type="entry name" value="Cytidylate_kinase_dom"/>
</dbReference>
<evidence type="ECO:0000256" key="6">
    <source>
        <dbReference type="ARBA" id="ARBA00047615"/>
    </source>
</evidence>
<evidence type="ECO:0000259" key="9">
    <source>
        <dbReference type="Pfam" id="PF02224"/>
    </source>
</evidence>
<dbReference type="KEGG" id="dho:Dia5BBH33_05770"/>
<dbReference type="PANTHER" id="PTHR21299:SF2">
    <property type="entry name" value="CYTIDYLATE KINASE"/>
    <property type="match status" value="1"/>
</dbReference>
<accession>A0A8E3ZI60</accession>
<evidence type="ECO:0000256" key="1">
    <source>
        <dbReference type="ARBA" id="ARBA00009427"/>
    </source>
</evidence>
<dbReference type="SUPFAM" id="SSF52540">
    <property type="entry name" value="P-loop containing nucleoside triphosphate hydrolases"/>
    <property type="match status" value="1"/>
</dbReference>
<dbReference type="GO" id="GO:0005829">
    <property type="term" value="C:cytosol"/>
    <property type="evidence" value="ECO:0007669"/>
    <property type="project" value="TreeGrafter"/>
</dbReference>
<dbReference type="AlphaFoldDB" id="A0A8E3ZI60"/>
<keyword evidence="3 8" id="KW-0547">Nucleotide-binding</keyword>
<dbReference type="HAMAP" id="MF_00238">
    <property type="entry name" value="Cytidyl_kinase_type1"/>
    <property type="match status" value="1"/>
</dbReference>
<dbReference type="EC" id="2.7.4.25" evidence="8"/>
<dbReference type="InterPro" id="IPR027417">
    <property type="entry name" value="P-loop_NTPase"/>
</dbReference>
<dbReference type="EMBL" id="AP019697">
    <property type="protein sequence ID" value="BBK24642.1"/>
    <property type="molecule type" value="Genomic_DNA"/>
</dbReference>
<evidence type="ECO:0000256" key="2">
    <source>
        <dbReference type="ARBA" id="ARBA00022679"/>
    </source>
</evidence>
<dbReference type="PANTHER" id="PTHR21299">
    <property type="entry name" value="CYTIDYLATE KINASE/PANTOATE-BETA-ALANINE LIGASE"/>
    <property type="match status" value="1"/>
</dbReference>
<organism evidence="10 11">
    <name type="scientific">Dialister hominis</name>
    <dbReference type="NCBI Taxonomy" id="2582419"/>
    <lineage>
        <taxon>Bacteria</taxon>
        <taxon>Bacillati</taxon>
        <taxon>Bacillota</taxon>
        <taxon>Negativicutes</taxon>
        <taxon>Veillonellales</taxon>
        <taxon>Veillonellaceae</taxon>
        <taxon>Dialister</taxon>
    </lineage>
</organism>
<evidence type="ECO:0000256" key="3">
    <source>
        <dbReference type="ARBA" id="ARBA00022741"/>
    </source>
</evidence>
<evidence type="ECO:0000256" key="5">
    <source>
        <dbReference type="ARBA" id="ARBA00022840"/>
    </source>
</evidence>
<name>A0A8E3ZI60_9FIRM</name>
<dbReference type="Gene3D" id="3.40.50.300">
    <property type="entry name" value="P-loop containing nucleotide triphosphate hydrolases"/>
    <property type="match status" value="1"/>
</dbReference>
<proteinExistence type="inferred from homology"/>
<dbReference type="Pfam" id="PF02224">
    <property type="entry name" value="Cytidylate_kin"/>
    <property type="match status" value="1"/>
</dbReference>
<dbReference type="OrthoDB" id="9807434at2"/>
<reference evidence="11" key="1">
    <citation type="submission" date="2019-05" db="EMBL/GenBank/DDBJ databases">
        <title>Complete genome sequencing of Dialister sp. strain 5BBH33.</title>
        <authorList>
            <person name="Sakamoto M."/>
            <person name="Murakami T."/>
            <person name="Mori H."/>
        </authorList>
    </citation>
    <scope>NUCLEOTIDE SEQUENCE [LARGE SCALE GENOMIC DNA]</scope>
    <source>
        <strain evidence="11">5BBH33</strain>
    </source>
</reference>
<comment type="catalytic activity">
    <reaction evidence="6 8">
        <text>dCMP + ATP = dCDP + ADP</text>
        <dbReference type="Rhea" id="RHEA:25094"/>
        <dbReference type="ChEBI" id="CHEBI:30616"/>
        <dbReference type="ChEBI" id="CHEBI:57566"/>
        <dbReference type="ChEBI" id="CHEBI:58593"/>
        <dbReference type="ChEBI" id="CHEBI:456216"/>
        <dbReference type="EC" id="2.7.4.25"/>
    </reaction>
</comment>
<evidence type="ECO:0000256" key="8">
    <source>
        <dbReference type="HAMAP-Rule" id="MF_00238"/>
    </source>
</evidence>